<gene>
    <name evidence="3" type="ORF">BJ997_003995</name>
    <name evidence="2" type="ORF">GY21_19845</name>
</gene>
<keyword evidence="1" id="KW-1133">Transmembrane helix</keyword>
<feature type="transmembrane region" description="Helical" evidence="1">
    <location>
        <begin position="188"/>
        <end position="210"/>
    </location>
</feature>
<protein>
    <recommendedName>
        <fullName evidence="6">DUF4386 family protein</fullName>
    </recommendedName>
</protein>
<keyword evidence="4" id="KW-1185">Reference proteome</keyword>
<feature type="transmembrane region" description="Helical" evidence="1">
    <location>
        <begin position="22"/>
        <end position="44"/>
    </location>
</feature>
<feature type="transmembrane region" description="Helical" evidence="1">
    <location>
        <begin position="216"/>
        <end position="236"/>
    </location>
</feature>
<evidence type="ECO:0000313" key="2">
    <source>
        <dbReference type="EMBL" id="KGJ71782.1"/>
    </source>
</evidence>
<feature type="transmembrane region" description="Helical" evidence="1">
    <location>
        <begin position="101"/>
        <end position="119"/>
    </location>
</feature>
<proteinExistence type="predicted"/>
<dbReference type="STRING" id="1001240.GY21_19845"/>
<feature type="transmembrane region" description="Helical" evidence="1">
    <location>
        <begin position="163"/>
        <end position="181"/>
    </location>
</feature>
<keyword evidence="1" id="KW-0812">Transmembrane</keyword>
<evidence type="ECO:0000313" key="5">
    <source>
        <dbReference type="Proteomes" id="UP000561726"/>
    </source>
</evidence>
<keyword evidence="1" id="KW-0472">Membrane</keyword>
<evidence type="ECO:0008006" key="6">
    <source>
        <dbReference type="Google" id="ProtNLM"/>
    </source>
</evidence>
<dbReference type="AlphaFoldDB" id="A0A099J2K1"/>
<dbReference type="Proteomes" id="UP000561726">
    <property type="component" value="Unassembled WGS sequence"/>
</dbReference>
<evidence type="ECO:0000313" key="3">
    <source>
        <dbReference type="EMBL" id="MBB5643447.1"/>
    </source>
</evidence>
<reference evidence="2 4" key="1">
    <citation type="submission" date="2014-08" db="EMBL/GenBank/DDBJ databases">
        <authorList>
            <person name="Sisinthy S."/>
        </authorList>
    </citation>
    <scope>NUCLEOTIDE SEQUENCE [LARGE SCALE GENOMIC DNA]</scope>
    <source>
        <strain evidence="2 4">RuG17</strain>
    </source>
</reference>
<evidence type="ECO:0000313" key="4">
    <source>
        <dbReference type="Proteomes" id="UP000029864"/>
    </source>
</evidence>
<evidence type="ECO:0000256" key="1">
    <source>
        <dbReference type="SAM" id="Phobius"/>
    </source>
</evidence>
<name>A0A099J2K1_9MICO</name>
<accession>A0A099J2K1</accession>
<organism evidence="2 4">
    <name type="scientific">Cryobacterium roopkundense</name>
    <dbReference type="NCBI Taxonomy" id="1001240"/>
    <lineage>
        <taxon>Bacteria</taxon>
        <taxon>Bacillati</taxon>
        <taxon>Actinomycetota</taxon>
        <taxon>Actinomycetes</taxon>
        <taxon>Micrococcales</taxon>
        <taxon>Microbacteriaceae</taxon>
        <taxon>Cryobacterium</taxon>
    </lineage>
</organism>
<dbReference type="Proteomes" id="UP000029864">
    <property type="component" value="Unassembled WGS sequence"/>
</dbReference>
<dbReference type="EMBL" id="JACHBQ010000001">
    <property type="protein sequence ID" value="MBB5643447.1"/>
    <property type="molecule type" value="Genomic_DNA"/>
</dbReference>
<comment type="caution">
    <text evidence="2">The sequence shown here is derived from an EMBL/GenBank/DDBJ whole genome shotgun (WGS) entry which is preliminary data.</text>
</comment>
<dbReference type="OrthoDB" id="4928946at2"/>
<sequence>MMTTASDADAHRAHTTVQSWRTLFYVGGIAAILFVMLFLCALVLDFLAPPPENGGVETLEFISRNRAIYSAEQILWILPDILPVLTFLALFVALAPDNKALALICVTVAGVGWALLRVLPTSGRGSLVLVNLSDSYVEAGSASQRQVYSTAAEVIIAENNTPSLLGVLSAVGIALASTAMIRSALPRLVGWLGVVAGVVGVVSEVSAYTLPALSSAYGLLLWAWFVSVGIALIRLARRTPERGPGAADGTAGG</sequence>
<dbReference type="EMBL" id="JPXF01000133">
    <property type="protein sequence ID" value="KGJ71782.1"/>
    <property type="molecule type" value="Genomic_DNA"/>
</dbReference>
<dbReference type="RefSeq" id="WP_035840211.1">
    <property type="nucleotide sequence ID" value="NZ_JACHBQ010000001.1"/>
</dbReference>
<feature type="transmembrane region" description="Helical" evidence="1">
    <location>
        <begin position="74"/>
        <end position="94"/>
    </location>
</feature>
<reference evidence="3 5" key="2">
    <citation type="submission" date="2020-08" db="EMBL/GenBank/DDBJ databases">
        <title>Sequencing the genomes of 1000 actinobacteria strains.</title>
        <authorList>
            <person name="Klenk H.-P."/>
        </authorList>
    </citation>
    <scope>NUCLEOTIDE SEQUENCE [LARGE SCALE GENOMIC DNA]</scope>
    <source>
        <strain evidence="3 5">DSM 21065</strain>
    </source>
</reference>
<dbReference type="eggNOG" id="ENOG5032949">
    <property type="taxonomic scope" value="Bacteria"/>
</dbReference>